<dbReference type="EMBL" id="QPGA01000041">
    <property type="protein sequence ID" value="RDE49463.1"/>
    <property type="molecule type" value="Genomic_DNA"/>
</dbReference>
<protein>
    <submittedName>
        <fullName evidence="1">Uncharacterized protein</fullName>
    </submittedName>
</protein>
<evidence type="ECO:0000313" key="1">
    <source>
        <dbReference type="EMBL" id="RDE49463.1"/>
    </source>
</evidence>
<reference evidence="1 2" key="1">
    <citation type="submission" date="2018-05" db="EMBL/GenBank/DDBJ databases">
        <title>Integrated omic analyses show evidence that a Ca. Accumulibacter phosphatis strain performs denitrification under micro-aerobic conditions.</title>
        <authorList>
            <person name="Camejo P.Y."/>
            <person name="Katherine M.D."/>
            <person name="Daniel N.R."/>
        </authorList>
    </citation>
    <scope>NUCLEOTIDE SEQUENCE [LARGE SCALE GENOMIC DNA]</scope>
    <source>
        <strain evidence="1">UW-LDO-IC</strain>
    </source>
</reference>
<evidence type="ECO:0000313" key="2">
    <source>
        <dbReference type="Proteomes" id="UP000253831"/>
    </source>
</evidence>
<dbReference type="Proteomes" id="UP000253831">
    <property type="component" value="Unassembled WGS sequence"/>
</dbReference>
<comment type="caution">
    <text evidence="1">The sequence shown here is derived from an EMBL/GenBank/DDBJ whole genome shotgun (WGS) entry which is preliminary data.</text>
</comment>
<dbReference type="AlphaFoldDB" id="A0A369XH88"/>
<name>A0A369XH88_9PROT</name>
<gene>
    <name evidence="1" type="ORF">DVS81_16445</name>
</gene>
<organism evidence="1 2">
    <name type="scientific">Candidatus Accumulibacter meliphilus</name>
    <dbReference type="NCBI Taxonomy" id="2211374"/>
    <lineage>
        <taxon>Bacteria</taxon>
        <taxon>Pseudomonadati</taxon>
        <taxon>Pseudomonadota</taxon>
        <taxon>Betaproteobacteria</taxon>
        <taxon>Candidatus Accumulibacter</taxon>
    </lineage>
</organism>
<proteinExistence type="predicted"/>
<sequence>MNDDLTSALQEAARLATETSEALKRGDMEVAARLQREAEMAWQQARRLGQRRAKRPALSKVPSVRERAISAVMELNVPSSPKLIAAYSEARGGEPFDLRGIASIRRDEFRSWTSGTRRETYLVPALEGPWLVAGRGRFALSHWPLWQRIVGPLSPRADHLKVCLYLVDQAESACRETGAAVRMGKLLAEYARTVPGALDNAWDFGSGVNTVRVRQAVIGELQLIQAEDEDWRKREAERATRSLDDEQQIWGGAIPHVIA</sequence>
<accession>A0A369XH88</accession>